<comment type="caution">
    <text evidence="2">The sequence shown here is derived from an EMBL/GenBank/DDBJ whole genome shotgun (WGS) entry which is preliminary data.</text>
</comment>
<feature type="region of interest" description="Disordered" evidence="1">
    <location>
        <begin position="198"/>
        <end position="230"/>
    </location>
</feature>
<feature type="region of interest" description="Disordered" evidence="1">
    <location>
        <begin position="387"/>
        <end position="434"/>
    </location>
</feature>
<protein>
    <submittedName>
        <fullName evidence="2">Uncharacterized protein</fullName>
    </submittedName>
</protein>
<feature type="region of interest" description="Disordered" evidence="1">
    <location>
        <begin position="164"/>
        <end position="185"/>
    </location>
</feature>
<keyword evidence="3" id="KW-1185">Reference proteome</keyword>
<name>A0A8H7PEZ3_9FUNG</name>
<dbReference type="EMBL" id="JAEPRA010000024">
    <property type="protein sequence ID" value="KAG2172450.1"/>
    <property type="molecule type" value="Genomic_DNA"/>
</dbReference>
<dbReference type="OrthoDB" id="2206543at2759"/>
<gene>
    <name evidence="2" type="ORF">INT44_006623</name>
</gene>
<proteinExistence type="predicted"/>
<dbReference type="Proteomes" id="UP000612746">
    <property type="component" value="Unassembled WGS sequence"/>
</dbReference>
<feature type="compositionally biased region" description="Low complexity" evidence="1">
    <location>
        <begin position="198"/>
        <end position="212"/>
    </location>
</feature>
<evidence type="ECO:0000256" key="1">
    <source>
        <dbReference type="SAM" id="MobiDB-lite"/>
    </source>
</evidence>
<sequence length="434" mass="48614">MGILEQEKVLLAIVELRRGFIACPKCVEIGSLQGITPSPTSFANAKCTSCNEPTIMDAIHITLTTAPVLAKTPLQPTTSEVDQIRALLQITQNELRQVKAKYERTVHADAYTGEKEQEKEVSSLRVTLKRMTEMYVVMLSQNIRNITEGMKEKFFSFAPSAPQKTAAQHAVPRATQQQQQRKPASNMSHQFTFQATKAATSTNTAKTPSPTTWAEKAKANLPTRKKPSTTKSIAASVRLFREETGPSGYEYIYLPRNRRMKRSEARSSLRRLDLEPSRLLDITMPTRQIIGLLVHVQYAPNVLEVLANHGIKPVEFVPTDPKHIADPKHDTLSASDRQLLANSIHANRMMRTLRYMRPEIATAVGRYFVDQKWLTLTEFATVVPHKDHQPNSAAISHRPQSKKADTAPESRKRRALSISSSDSHHSTDAMTTTQ</sequence>
<reference evidence="2" key="1">
    <citation type="submission" date="2020-12" db="EMBL/GenBank/DDBJ databases">
        <title>Metabolic potential, ecology and presence of endohyphal bacteria is reflected in genomic diversity of Mucoromycotina.</title>
        <authorList>
            <person name="Muszewska A."/>
            <person name="Okrasinska A."/>
            <person name="Steczkiewicz K."/>
            <person name="Drgas O."/>
            <person name="Orlowska M."/>
            <person name="Perlinska-Lenart U."/>
            <person name="Aleksandrzak-Piekarczyk T."/>
            <person name="Szatraj K."/>
            <person name="Zielenkiewicz U."/>
            <person name="Pilsyk S."/>
            <person name="Malc E."/>
            <person name="Mieczkowski P."/>
            <person name="Kruszewska J.S."/>
            <person name="Biernat P."/>
            <person name="Pawlowska J."/>
        </authorList>
    </citation>
    <scope>NUCLEOTIDE SEQUENCE</scope>
    <source>
        <strain evidence="2">WA0000051536</strain>
    </source>
</reference>
<accession>A0A8H7PEZ3</accession>
<evidence type="ECO:0000313" key="2">
    <source>
        <dbReference type="EMBL" id="KAG2172450.1"/>
    </source>
</evidence>
<evidence type="ECO:0000313" key="3">
    <source>
        <dbReference type="Proteomes" id="UP000612746"/>
    </source>
</evidence>
<feature type="compositionally biased region" description="Polar residues" evidence="1">
    <location>
        <begin position="174"/>
        <end position="185"/>
    </location>
</feature>
<organism evidence="2 3">
    <name type="scientific">Umbelopsis vinacea</name>
    <dbReference type="NCBI Taxonomy" id="44442"/>
    <lineage>
        <taxon>Eukaryota</taxon>
        <taxon>Fungi</taxon>
        <taxon>Fungi incertae sedis</taxon>
        <taxon>Mucoromycota</taxon>
        <taxon>Mucoromycotina</taxon>
        <taxon>Umbelopsidomycetes</taxon>
        <taxon>Umbelopsidales</taxon>
        <taxon>Umbelopsidaceae</taxon>
        <taxon>Umbelopsis</taxon>
    </lineage>
</organism>
<dbReference type="AlphaFoldDB" id="A0A8H7PEZ3"/>